<dbReference type="InterPro" id="IPR007562">
    <property type="entry name" value="Transglutaminase-like_domain"/>
</dbReference>
<feature type="domain" description="Transglutaminase-like" evidence="3">
    <location>
        <begin position="57"/>
        <end position="165"/>
    </location>
</feature>
<proteinExistence type="predicted"/>
<evidence type="ECO:0000256" key="2">
    <source>
        <dbReference type="SAM" id="Phobius"/>
    </source>
</evidence>
<evidence type="ECO:0000313" key="5">
    <source>
        <dbReference type="EMBL" id="WXA12680.1"/>
    </source>
</evidence>
<organism evidence="4 6">
    <name type="scientific">Mangrovimonas cancribranchiae</name>
    <dbReference type="NCBI Taxonomy" id="3080055"/>
    <lineage>
        <taxon>Bacteria</taxon>
        <taxon>Pseudomonadati</taxon>
        <taxon>Bacteroidota</taxon>
        <taxon>Flavobacteriia</taxon>
        <taxon>Flavobacteriales</taxon>
        <taxon>Flavobacteriaceae</taxon>
        <taxon>Mangrovimonas</taxon>
    </lineage>
</organism>
<dbReference type="Pfam" id="PF04473">
    <property type="entry name" value="DUF553"/>
    <property type="match status" value="1"/>
</dbReference>
<evidence type="ECO:0000313" key="4">
    <source>
        <dbReference type="EMBL" id="WXA02159.1"/>
    </source>
</evidence>
<reference evidence="4 6" key="1">
    <citation type="submission" date="2023-10" db="EMBL/GenBank/DDBJ databases">
        <title>Culture-based analysis of two novel bacteria associated with mangrove crab gills.</title>
        <authorList>
            <person name="Yang X."/>
            <person name="Garuglieri E."/>
            <person name="Van Goethem M.W."/>
            <person name="Fusi M."/>
            <person name="Marasco R."/>
            <person name="Daffonchio D.G."/>
        </authorList>
    </citation>
    <scope>NUCLEOTIDE SEQUENCE [LARGE SCALE GENOMIC DNA]</scope>
    <source>
        <strain evidence="5">UG2-1</strain>
        <strain evidence="4">UG2-2</strain>
        <strain evidence="6">UG2_2</strain>
    </source>
</reference>
<dbReference type="KEGG" id="mcaa:R3L15_11180"/>
<dbReference type="RefSeq" id="WP_338731757.1">
    <property type="nucleotide sequence ID" value="NZ_CP136924.1"/>
</dbReference>
<feature type="compositionally biased region" description="Low complexity" evidence="1">
    <location>
        <begin position="520"/>
        <end position="550"/>
    </location>
</feature>
<feature type="transmembrane region" description="Helical" evidence="2">
    <location>
        <begin position="554"/>
        <end position="576"/>
    </location>
</feature>
<name>A0AAU6NX59_9FLAO</name>
<keyword evidence="6" id="KW-1185">Reference proteome</keyword>
<dbReference type="Proteomes" id="UP001368318">
    <property type="component" value="Chromosome"/>
</dbReference>
<sequence length="584" mass="64812">MDIEAVNQSLKRPIKSGKKYEKFFPNASCERTFLGSGNTDFSLEKMQEWTLQHVDQAKAIAKHLNTSNRAKLIKNIHRFLFDHVQYEIDKGDQYIKSPACAWTSRQQGNDCKTYAAFASAILLNLGIPHYFRKVKQAYYNPNYWTHVYVVVPNSNKKNDYLIIDATVADNKEPVMVDKKDLFMSVNLKHYGLAATTQATCSCGCGTCNDSNDALAASKPENTKQKLQTLADNFNALLDVLEHKGVPTYVTDYAMQRVKMFIDKDQNPSMSQVFGQYKSLVQSVITSNGLNASGDETQTDQEYTVVDGAIDSVLTDMEDEDWWSSLFSGIDCWGGSAYDQWELDGDKQKLKNIMANHVSNINQAIANQNMVALSQAVSDFKGAAFVSVKTFNQKIWDNDWNSCTESRLNNIRDFSKVFRDKAIPALDAYLSQYFSVSNSGQTNTYNSESVGLNPLWAGWVRPVKKHNVSVNNYTFKTGVESIPAFIINDFVVNNVIDNQNSNSFFETLTNTVLEVVEEINNDNGGSTTGSTTGNTNTGGSTTGNNNTSGGNVQTASMGGVLPVLLLSGVAYGAYTIYKNKKSETK</sequence>
<dbReference type="AlphaFoldDB" id="A0AAU6NX59"/>
<accession>A0AAU6NX59</accession>
<evidence type="ECO:0000313" key="6">
    <source>
        <dbReference type="Proteomes" id="UP001368318"/>
    </source>
</evidence>
<keyword evidence="2" id="KW-0472">Membrane</keyword>
<dbReference type="EMBL" id="CP136924">
    <property type="protein sequence ID" value="WXA02159.1"/>
    <property type="molecule type" value="Genomic_DNA"/>
</dbReference>
<dbReference type="EMBL" id="CP136925">
    <property type="protein sequence ID" value="WXA12680.1"/>
    <property type="molecule type" value="Genomic_DNA"/>
</dbReference>
<evidence type="ECO:0000259" key="3">
    <source>
        <dbReference type="Pfam" id="PF04473"/>
    </source>
</evidence>
<gene>
    <name evidence="5" type="ORF">R3L15_11180</name>
    <name evidence="4" type="ORF">R3L16_10410</name>
</gene>
<dbReference type="Gene3D" id="3.10.620.30">
    <property type="match status" value="1"/>
</dbReference>
<keyword evidence="2" id="KW-0812">Transmembrane</keyword>
<protein>
    <recommendedName>
        <fullName evidence="3">Transglutaminase-like domain-containing protein</fullName>
    </recommendedName>
</protein>
<evidence type="ECO:0000256" key="1">
    <source>
        <dbReference type="SAM" id="MobiDB-lite"/>
    </source>
</evidence>
<feature type="region of interest" description="Disordered" evidence="1">
    <location>
        <begin position="519"/>
        <end position="550"/>
    </location>
</feature>
<keyword evidence="2" id="KW-1133">Transmembrane helix</keyword>